<name>A0A654DJW2_SPHMU</name>
<dbReference type="EMBL" id="CABWMV010000025">
    <property type="protein sequence ID" value="VXD05617.1"/>
    <property type="molecule type" value="Genomic_DNA"/>
</dbReference>
<gene>
    <name evidence="1" type="ORF">SPHINGO8BC_60584</name>
</gene>
<evidence type="ECO:0000313" key="2">
    <source>
        <dbReference type="Proteomes" id="UP000432350"/>
    </source>
</evidence>
<sequence length="77" mass="8816">MEEDTPIKHELLCFYLSAVFGADLVLKKEKPFLTVLKTVCFAEREGFEPSIQSSRIQSFQDCSFDHSDTFPCFSAQM</sequence>
<dbReference type="AlphaFoldDB" id="A0A654DJW2"/>
<accession>A0A654DJW2</accession>
<reference evidence="1 2" key="1">
    <citation type="submission" date="2019-10" db="EMBL/GenBank/DDBJ databases">
        <authorList>
            <person name="Karimi E."/>
        </authorList>
    </citation>
    <scope>NUCLEOTIDE SEQUENCE [LARGE SCALE GENOMIC DNA]</scope>
    <source>
        <strain evidence="1 2">Sphingobacterium sp. 8BC</strain>
    </source>
</reference>
<organism evidence="1 2">
    <name type="scientific">Sphingobacterium multivorum</name>
    <dbReference type="NCBI Taxonomy" id="28454"/>
    <lineage>
        <taxon>Bacteria</taxon>
        <taxon>Pseudomonadati</taxon>
        <taxon>Bacteroidota</taxon>
        <taxon>Sphingobacteriia</taxon>
        <taxon>Sphingobacteriales</taxon>
        <taxon>Sphingobacteriaceae</taxon>
        <taxon>Sphingobacterium</taxon>
    </lineage>
</organism>
<evidence type="ECO:0000313" key="1">
    <source>
        <dbReference type="EMBL" id="VXD05617.1"/>
    </source>
</evidence>
<dbReference type="Proteomes" id="UP000432350">
    <property type="component" value="Unassembled WGS sequence"/>
</dbReference>
<proteinExistence type="predicted"/>
<protein>
    <submittedName>
        <fullName evidence="1">Uncharacterized protein</fullName>
    </submittedName>
</protein>